<dbReference type="Pfam" id="PF00585">
    <property type="entry name" value="Thr_dehydrat_C"/>
    <property type="match status" value="1"/>
</dbReference>
<evidence type="ECO:0000313" key="15">
    <source>
        <dbReference type="Proteomes" id="UP000751614"/>
    </source>
</evidence>
<dbReference type="NCBIfam" id="NF006390">
    <property type="entry name" value="PRK08639.1"/>
    <property type="match status" value="1"/>
</dbReference>
<comment type="function">
    <text evidence="11 12">Catalyzes the anaerobic formation of alpha-ketobutyrate and ammonia from threonine in a two-step reaction. The first step involved a dehydration of threonine and a production of enamine intermediates (aminocrotonate), which tautomerizes to its imine form (iminobutyrate). Both intermediates are unstable and short-lived. The second step is the nonenzymatic hydrolysis of the enamine/imine intermediates to form 2-ketobutyrate and free ammonia. In the low water environment of the cell, the second step is accelerated by RidA.</text>
</comment>
<dbReference type="Gene3D" id="3.40.50.1100">
    <property type="match status" value="2"/>
</dbReference>
<comment type="catalytic activity">
    <reaction evidence="1 12">
        <text>L-threonine = 2-oxobutanoate + NH4(+)</text>
        <dbReference type="Rhea" id="RHEA:22108"/>
        <dbReference type="ChEBI" id="CHEBI:16763"/>
        <dbReference type="ChEBI" id="CHEBI:28938"/>
        <dbReference type="ChEBI" id="CHEBI:57926"/>
        <dbReference type="EC" id="4.3.1.19"/>
    </reaction>
</comment>
<comment type="cofactor">
    <cofactor evidence="2 12">
        <name>pyridoxal 5'-phosphate</name>
        <dbReference type="ChEBI" id="CHEBI:597326"/>
    </cofactor>
</comment>
<dbReference type="CDD" id="cd01562">
    <property type="entry name" value="Thr-dehyd"/>
    <property type="match status" value="1"/>
</dbReference>
<name>A0ABY2WNW9_9FLAO</name>
<keyword evidence="6 12" id="KW-0028">Amino-acid biosynthesis</keyword>
<evidence type="ECO:0000256" key="12">
    <source>
        <dbReference type="RuleBase" id="RU362012"/>
    </source>
</evidence>
<gene>
    <name evidence="12 14" type="primary">ilvA</name>
    <name evidence="14" type="ORF">FGG15_03845</name>
</gene>
<feature type="domain" description="ACT-like" evidence="13">
    <location>
        <begin position="349"/>
        <end position="423"/>
    </location>
</feature>
<dbReference type="GO" id="GO:0004794">
    <property type="term" value="F:threonine deaminase activity"/>
    <property type="evidence" value="ECO:0007669"/>
    <property type="project" value="UniProtKB-EC"/>
</dbReference>
<keyword evidence="10 12" id="KW-0100">Branched-chain amino acid biosynthesis</keyword>
<dbReference type="PROSITE" id="PS51672">
    <property type="entry name" value="ACT_LIKE"/>
    <property type="match status" value="1"/>
</dbReference>
<dbReference type="PANTHER" id="PTHR48078:SF11">
    <property type="entry name" value="THREONINE DEHYDRATASE, MITOCHONDRIAL"/>
    <property type="match status" value="1"/>
</dbReference>
<proteinExistence type="inferred from homology"/>
<protein>
    <recommendedName>
        <fullName evidence="12">L-threonine dehydratase</fullName>
        <ecNumber evidence="12">4.3.1.19</ecNumber>
    </recommendedName>
    <alternativeName>
        <fullName evidence="12">Threonine deaminase</fullName>
    </alternativeName>
</protein>
<dbReference type="SUPFAM" id="SSF53686">
    <property type="entry name" value="Tryptophan synthase beta subunit-like PLP-dependent enzymes"/>
    <property type="match status" value="1"/>
</dbReference>
<evidence type="ECO:0000256" key="8">
    <source>
        <dbReference type="ARBA" id="ARBA00022898"/>
    </source>
</evidence>
<evidence type="ECO:0000256" key="1">
    <source>
        <dbReference type="ARBA" id="ARBA00001274"/>
    </source>
</evidence>
<dbReference type="InterPro" id="IPR001721">
    <property type="entry name" value="TD_ACT-like"/>
</dbReference>
<evidence type="ECO:0000256" key="11">
    <source>
        <dbReference type="ARBA" id="ARBA00025527"/>
    </source>
</evidence>
<evidence type="ECO:0000256" key="7">
    <source>
        <dbReference type="ARBA" id="ARBA00022624"/>
    </source>
</evidence>
<evidence type="ECO:0000256" key="4">
    <source>
        <dbReference type="ARBA" id="ARBA00010869"/>
    </source>
</evidence>
<dbReference type="InterPro" id="IPR001926">
    <property type="entry name" value="TrpB-like_PALP"/>
</dbReference>
<dbReference type="CDD" id="cd04907">
    <property type="entry name" value="ACT_ThrD-I_2"/>
    <property type="match status" value="1"/>
</dbReference>
<evidence type="ECO:0000259" key="13">
    <source>
        <dbReference type="PROSITE" id="PS51672"/>
    </source>
</evidence>
<organism evidence="14 15">
    <name type="scientific">Flagellimonas algicola</name>
    <dbReference type="NCBI Taxonomy" id="2583815"/>
    <lineage>
        <taxon>Bacteria</taxon>
        <taxon>Pseudomonadati</taxon>
        <taxon>Bacteroidota</taxon>
        <taxon>Flavobacteriia</taxon>
        <taxon>Flavobacteriales</taxon>
        <taxon>Flavobacteriaceae</taxon>
        <taxon>Flagellimonas</taxon>
    </lineage>
</organism>
<dbReference type="PANTHER" id="PTHR48078">
    <property type="entry name" value="THREONINE DEHYDRATASE, MITOCHONDRIAL-RELATED"/>
    <property type="match status" value="1"/>
</dbReference>
<dbReference type="EMBL" id="VCNI01000001">
    <property type="protein sequence ID" value="TMU56686.1"/>
    <property type="molecule type" value="Genomic_DNA"/>
</dbReference>
<evidence type="ECO:0000313" key="14">
    <source>
        <dbReference type="EMBL" id="TMU56686.1"/>
    </source>
</evidence>
<dbReference type="NCBIfam" id="TIGR02079">
    <property type="entry name" value="THD1"/>
    <property type="match status" value="1"/>
</dbReference>
<dbReference type="PROSITE" id="PS00165">
    <property type="entry name" value="DEHYDRATASE_SER_THR"/>
    <property type="match status" value="1"/>
</dbReference>
<comment type="subunit">
    <text evidence="5 12">Homotetramer.</text>
</comment>
<keyword evidence="15" id="KW-1185">Reference proteome</keyword>
<sequence>MKSNTTSSIKKGAQHVPPYFPQLKDIQQAAKVIAQVADETPLQKSIRYSKQLEANVWLKREDLQRVRSYKIRGAFNKINSLSPESLKQGVVCASAGNHAQGVAFACNHLGVEGTIFMPVVTPKQKIDQTKMFGGDRVQVVLEGDTFDDSYKASKIFCEEEGKTFVHPFDDPKTIEGQATIGLELLHQAQEPIDYVFVAVGGGGLASGLCATFKELSPNTKIIGIEPAGAPSMKKSMEKGELVELSQIDKFVDGAAVQKVGAFTFPICCNHLFKMETVPEGKVCQTILELYNRDAIVVEPAGALTIAALDDFKDEIKGKNVVCIISGSNNDITRTAEIKERALLYGNLKHYFIVRFPQRPGSLKEFVVDILGPNDDITHFEYSKKSSRENAPAVVGIELKSPEDLEPLISRMKDNNFYGDYLNNKPDLFQYLV</sequence>
<comment type="similarity">
    <text evidence="4 12">Belongs to the serine/threonine dehydratase family.</text>
</comment>
<comment type="pathway">
    <text evidence="3 12">Amino-acid biosynthesis; L-isoleucine biosynthesis; 2-oxobutanoate from L-threonine: step 1/1.</text>
</comment>
<accession>A0ABY2WNW9</accession>
<dbReference type="InterPro" id="IPR050147">
    <property type="entry name" value="Ser/Thr_Dehydratase"/>
</dbReference>
<dbReference type="RefSeq" id="WP_138833391.1">
    <property type="nucleotide sequence ID" value="NZ_VCNI01000001.1"/>
</dbReference>
<dbReference type="Pfam" id="PF00291">
    <property type="entry name" value="PALP"/>
    <property type="match status" value="1"/>
</dbReference>
<evidence type="ECO:0000256" key="2">
    <source>
        <dbReference type="ARBA" id="ARBA00001933"/>
    </source>
</evidence>
<evidence type="ECO:0000256" key="9">
    <source>
        <dbReference type="ARBA" id="ARBA00023239"/>
    </source>
</evidence>
<dbReference type="InterPro" id="IPR011820">
    <property type="entry name" value="IlvA"/>
</dbReference>
<comment type="caution">
    <text evidence="14">The sequence shown here is derived from an EMBL/GenBank/DDBJ whole genome shotgun (WGS) entry which is preliminary data.</text>
</comment>
<dbReference type="InterPro" id="IPR000634">
    <property type="entry name" value="Ser/Thr_deHydtase_PyrdxlP-BS"/>
</dbReference>
<evidence type="ECO:0000256" key="10">
    <source>
        <dbReference type="ARBA" id="ARBA00023304"/>
    </source>
</evidence>
<dbReference type="Proteomes" id="UP000751614">
    <property type="component" value="Unassembled WGS sequence"/>
</dbReference>
<keyword evidence="7 12" id="KW-0412">Isoleucine biosynthesis</keyword>
<keyword evidence="8 12" id="KW-0663">Pyridoxal phosphate</keyword>
<dbReference type="InterPro" id="IPR036052">
    <property type="entry name" value="TrpB-like_PALP_sf"/>
</dbReference>
<dbReference type="EC" id="4.3.1.19" evidence="12"/>
<keyword evidence="9 12" id="KW-0456">Lyase</keyword>
<evidence type="ECO:0000256" key="5">
    <source>
        <dbReference type="ARBA" id="ARBA00011881"/>
    </source>
</evidence>
<evidence type="ECO:0000256" key="3">
    <source>
        <dbReference type="ARBA" id="ARBA00004810"/>
    </source>
</evidence>
<evidence type="ECO:0000256" key="6">
    <source>
        <dbReference type="ARBA" id="ARBA00022605"/>
    </source>
</evidence>
<reference evidence="14 15" key="1">
    <citation type="submission" date="2019-05" db="EMBL/GenBank/DDBJ databases">
        <title>Flagellimonas sp. AsT0115, sp. nov., isolated from a marine red algae, Asparagopsis taxiformis.</title>
        <authorList>
            <person name="Kim J."/>
            <person name="Jeong S.E."/>
            <person name="Jeon C.O."/>
        </authorList>
    </citation>
    <scope>NUCLEOTIDE SEQUENCE [LARGE SCALE GENOMIC DNA]</scope>
    <source>
        <strain evidence="14 15">AsT0115</strain>
    </source>
</reference>